<organism evidence="1 2">
    <name type="scientific">Populus alba</name>
    <name type="common">White poplar</name>
    <dbReference type="NCBI Taxonomy" id="43335"/>
    <lineage>
        <taxon>Eukaryota</taxon>
        <taxon>Viridiplantae</taxon>
        <taxon>Streptophyta</taxon>
        <taxon>Embryophyta</taxon>
        <taxon>Tracheophyta</taxon>
        <taxon>Spermatophyta</taxon>
        <taxon>Magnoliopsida</taxon>
        <taxon>eudicotyledons</taxon>
        <taxon>Gunneridae</taxon>
        <taxon>Pentapetalae</taxon>
        <taxon>rosids</taxon>
        <taxon>fabids</taxon>
        <taxon>Malpighiales</taxon>
        <taxon>Salicaceae</taxon>
        <taxon>Saliceae</taxon>
        <taxon>Populus</taxon>
    </lineage>
</organism>
<protein>
    <submittedName>
        <fullName evidence="1">Uncharacterized protein</fullName>
    </submittedName>
</protein>
<sequence length="144" mass="16434">ILLNKKSSIIKHFVWNWLTNIIYIIDVSGGDKIPRKGWPSLEMKLQKSELIVRRLSTRLLHSQLVMERDALRMPDGGPFFFAQVSIAPSFSCLIAFVYGELATILGQLEQWWRVLSPSLSNAEGLRVLPSDRGMSLEYSWSTPE</sequence>
<proteinExistence type="predicted"/>
<feature type="non-terminal residue" evidence="1">
    <location>
        <position position="1"/>
    </location>
</feature>
<dbReference type="Proteomes" id="UP000309997">
    <property type="component" value="Unassembled WGS sequence"/>
</dbReference>
<gene>
    <name evidence="1" type="ORF">D5086_005579</name>
</gene>
<keyword evidence="2" id="KW-1185">Reference proteome</keyword>
<comment type="caution">
    <text evidence="1">The sequence shown here is derived from an EMBL/GenBank/DDBJ whole genome shotgun (WGS) entry which is preliminary data.</text>
</comment>
<name>A0ACC4CTN5_POPAL</name>
<accession>A0ACC4CTN5</accession>
<evidence type="ECO:0000313" key="1">
    <source>
        <dbReference type="EMBL" id="KAL3604720.1"/>
    </source>
</evidence>
<evidence type="ECO:0000313" key="2">
    <source>
        <dbReference type="Proteomes" id="UP000309997"/>
    </source>
</evidence>
<reference evidence="1 2" key="1">
    <citation type="journal article" date="2024" name="Plant Biotechnol. J.">
        <title>Genome and CRISPR/Cas9 system of a widespread forest tree (Populus alba) in the world.</title>
        <authorList>
            <person name="Liu Y.J."/>
            <person name="Jiang P.F."/>
            <person name="Han X.M."/>
            <person name="Li X.Y."/>
            <person name="Wang H.M."/>
            <person name="Wang Y.J."/>
            <person name="Wang X.X."/>
            <person name="Zeng Q.Y."/>
        </authorList>
    </citation>
    <scope>NUCLEOTIDE SEQUENCE [LARGE SCALE GENOMIC DNA]</scope>
    <source>
        <strain evidence="2">cv. PAL-ZL1</strain>
    </source>
</reference>
<dbReference type="EMBL" id="RCHU02000002">
    <property type="protein sequence ID" value="KAL3604720.1"/>
    <property type="molecule type" value="Genomic_DNA"/>
</dbReference>